<sequence length="277" mass="28624">MSLRKSLYTHYNRNSSSTTSFLNYVDQGTGEKHWVRDWYDPPKVSKETNLLPKQQGGLMTRHTSGLITPMESTPQPQSSVSVSQSQTPQPVETYGFKVKTWVITDELVDRKDCQDDETDTFIPLSAHKYMAEDTTVKQSTGGESGLTEAEMKSAVGGPGVSNSLFSSSAAQEFKQNGESSVAVAATLDASATPAVAATSDASATPAVPAISDASATAASATAASATPASVTPASATPASATPASATPASATPASATPAVASSVNVTEKDIDGDVDMH</sequence>
<organism evidence="2 3">
    <name type="scientific">Eeniella nana</name>
    <name type="common">Yeast</name>
    <name type="synonym">Brettanomyces nanus</name>
    <dbReference type="NCBI Taxonomy" id="13502"/>
    <lineage>
        <taxon>Eukaryota</taxon>
        <taxon>Fungi</taxon>
        <taxon>Dikarya</taxon>
        <taxon>Ascomycota</taxon>
        <taxon>Saccharomycotina</taxon>
        <taxon>Pichiomycetes</taxon>
        <taxon>Pichiales</taxon>
        <taxon>Pichiaceae</taxon>
        <taxon>Brettanomyces</taxon>
    </lineage>
</organism>
<evidence type="ECO:0000256" key="1">
    <source>
        <dbReference type="SAM" id="MobiDB-lite"/>
    </source>
</evidence>
<dbReference type="RefSeq" id="XP_038779228.1">
    <property type="nucleotide sequence ID" value="XM_038923300.1"/>
</dbReference>
<dbReference type="GO" id="GO:0016586">
    <property type="term" value="C:RSC-type complex"/>
    <property type="evidence" value="ECO:0007669"/>
    <property type="project" value="InterPro"/>
</dbReference>
<dbReference type="GeneID" id="62196422"/>
<gene>
    <name evidence="2" type="ORF">FOA43_003021</name>
</gene>
<accession>A0A875S440</accession>
<dbReference type="GO" id="GO:0016514">
    <property type="term" value="C:SWI/SNF complex"/>
    <property type="evidence" value="ECO:0007669"/>
    <property type="project" value="InterPro"/>
</dbReference>
<name>A0A875S440_EENNA</name>
<dbReference type="AlphaFoldDB" id="A0A875S440"/>
<evidence type="ECO:0000313" key="2">
    <source>
        <dbReference type="EMBL" id="QPG75663.1"/>
    </source>
</evidence>
<keyword evidence="3" id="KW-1185">Reference proteome</keyword>
<protein>
    <submittedName>
        <fullName evidence="2">Uncharacterized protein</fullName>
    </submittedName>
</protein>
<dbReference type="Proteomes" id="UP000662931">
    <property type="component" value="Chromosome 3"/>
</dbReference>
<dbReference type="Pfam" id="PF09510">
    <property type="entry name" value="Rtt102p"/>
    <property type="match status" value="1"/>
</dbReference>
<dbReference type="EMBL" id="CP064814">
    <property type="protein sequence ID" value="QPG75663.1"/>
    <property type="molecule type" value="Genomic_DNA"/>
</dbReference>
<evidence type="ECO:0000313" key="3">
    <source>
        <dbReference type="Proteomes" id="UP000662931"/>
    </source>
</evidence>
<proteinExistence type="predicted"/>
<feature type="region of interest" description="Disordered" evidence="1">
    <location>
        <begin position="215"/>
        <end position="277"/>
    </location>
</feature>
<dbReference type="InterPro" id="IPR018304">
    <property type="entry name" value="Rtt102"/>
</dbReference>
<dbReference type="KEGG" id="bnn:FOA43_003021"/>
<feature type="compositionally biased region" description="Basic and acidic residues" evidence="1">
    <location>
        <begin position="266"/>
        <end position="277"/>
    </location>
</feature>
<reference evidence="2" key="1">
    <citation type="submission" date="2020-10" db="EMBL/GenBank/DDBJ databases">
        <authorList>
            <person name="Roach M.J.R."/>
        </authorList>
    </citation>
    <scope>NUCLEOTIDE SEQUENCE</scope>
    <source>
        <strain evidence="2">CBS 1945</strain>
    </source>
</reference>
<dbReference type="Gene3D" id="6.20.420.10">
    <property type="match status" value="1"/>
</dbReference>
<feature type="compositionally biased region" description="Low complexity" evidence="1">
    <location>
        <begin position="215"/>
        <end position="263"/>
    </location>
</feature>
<dbReference type="GO" id="GO:0006338">
    <property type="term" value="P:chromatin remodeling"/>
    <property type="evidence" value="ECO:0007669"/>
    <property type="project" value="InterPro"/>
</dbReference>
<dbReference type="OrthoDB" id="4063132at2759"/>